<comment type="caution">
    <text evidence="1">The sequence shown here is derived from an EMBL/GenBank/DDBJ whole genome shotgun (WGS) entry which is preliminary data.</text>
</comment>
<protein>
    <submittedName>
        <fullName evidence="1">Uncharacterized protein</fullName>
    </submittedName>
</protein>
<accession>A0ACC3SGY9</accession>
<name>A0ACC3SGY9_9PEZI</name>
<evidence type="ECO:0000313" key="1">
    <source>
        <dbReference type="EMBL" id="KAK8212922.1"/>
    </source>
</evidence>
<gene>
    <name evidence="1" type="ORF">M8818_003087</name>
</gene>
<keyword evidence="2" id="KW-1185">Reference proteome</keyword>
<sequence>MKFTHVLPLVALGSAFVVPNEQVFNELAVENNRHAAVADDGASSKDAVLKGFKKHFDEVTSTVNEASHNAKNALDEAFAYATDAGNSVSEHVHDSAYDAKTWYASTLNDVYDVFDERDDPPHDEPPHHGPPHHGPPHRRPHHPPHHGPPNQTVYELISKSKYTTKLVKLIDEFPDLVEALNGTKANYTVFAPTDKAFEKIPEHHPKPTKEQLKALLEYHVSPDFYPAGRVLVTHTIPTLLKGDHLASEPKPQRLSVKLGLTGLHLNFYSRIIAINIFGTNGVIHGVDSLILPPPNVIKIFDLLPTEFSTLELGLGKTGLLETLNTTDHAGGTFFAPSNFAFKKLGPKINAFLFSTFGQKYLKALLEYHVVPNNTLYSDAYYKASSEEQMGVPKGYFHVDLPTMLEDRTLAVDVARYGAFISIKVNAFSRVTVQDGVAEDGVIQVVGDVLIPPKKLGPPGAQKDYEGELTVEELMDRLEPFVDAKADL</sequence>
<proteinExistence type="predicted"/>
<dbReference type="EMBL" id="JAMKPW020000012">
    <property type="protein sequence ID" value="KAK8212922.1"/>
    <property type="molecule type" value="Genomic_DNA"/>
</dbReference>
<organism evidence="1 2">
    <name type="scientific">Zalaria obscura</name>
    <dbReference type="NCBI Taxonomy" id="2024903"/>
    <lineage>
        <taxon>Eukaryota</taxon>
        <taxon>Fungi</taxon>
        <taxon>Dikarya</taxon>
        <taxon>Ascomycota</taxon>
        <taxon>Pezizomycotina</taxon>
        <taxon>Dothideomycetes</taxon>
        <taxon>Dothideomycetidae</taxon>
        <taxon>Dothideales</taxon>
        <taxon>Zalariaceae</taxon>
        <taxon>Zalaria</taxon>
    </lineage>
</organism>
<dbReference type="Proteomes" id="UP001320706">
    <property type="component" value="Unassembled WGS sequence"/>
</dbReference>
<evidence type="ECO:0000313" key="2">
    <source>
        <dbReference type="Proteomes" id="UP001320706"/>
    </source>
</evidence>
<reference evidence="1" key="1">
    <citation type="submission" date="2024-02" db="EMBL/GenBank/DDBJ databases">
        <title>Metagenome Assembled Genome of Zalaria obscura JY119.</title>
        <authorList>
            <person name="Vighnesh L."/>
            <person name="Jagadeeshwari U."/>
            <person name="Venkata Ramana C."/>
            <person name="Sasikala C."/>
        </authorList>
    </citation>
    <scope>NUCLEOTIDE SEQUENCE</scope>
    <source>
        <strain evidence="1">JY119</strain>
    </source>
</reference>